<evidence type="ECO:0000313" key="3">
    <source>
        <dbReference type="EMBL" id="RGD55872.1"/>
    </source>
</evidence>
<protein>
    <submittedName>
        <fullName evidence="3">Transcriptional regulator</fullName>
    </submittedName>
</protein>
<name>A0A372ZK54_9ACTN</name>
<dbReference type="InterPro" id="IPR016084">
    <property type="entry name" value="Haem_Oase-like_multi-hlx"/>
</dbReference>
<accession>A0A372ZK54</accession>
<dbReference type="Pfam" id="PF03070">
    <property type="entry name" value="TENA_THI-4"/>
    <property type="match status" value="1"/>
</dbReference>
<dbReference type="InterPro" id="IPR004305">
    <property type="entry name" value="Thiaminase-2/PQQC"/>
</dbReference>
<reference evidence="3 4" key="1">
    <citation type="submission" date="2018-08" db="EMBL/GenBank/DDBJ databases">
        <title>Diversity &amp; Physiological Properties of Lignin-Decomposing Actinobacteria from Soil.</title>
        <authorList>
            <person name="Roh S.G."/>
            <person name="Kim S.B."/>
        </authorList>
    </citation>
    <scope>NUCLEOTIDE SEQUENCE [LARGE SCALE GENOMIC DNA]</scope>
    <source>
        <strain evidence="3 4">MMS17-GH009</strain>
    </source>
</reference>
<dbReference type="Proteomes" id="UP000263377">
    <property type="component" value="Unassembled WGS sequence"/>
</dbReference>
<sequence length="208" mass="21960">MRAELAPGDTAPALVTALADGTAPRSALAELAAQQHRIIRSDRRSLLLLAGRTADRPVSAWFATLAEGESAALRTLPALGAAVGLDHGALEAHPPLPGCQAYPHYLAWLALNGEPAAAAAALVANFAAWGGYCATIAQALRRQYGFSDESCAFFDFFAQPAPELEQQAADALGPDRLDEPTLATAHEYGLLLQAYEHLFWDTLGVIDA</sequence>
<proteinExistence type="predicted"/>
<dbReference type="Gene3D" id="1.20.910.10">
    <property type="entry name" value="Heme oxygenase-like"/>
    <property type="match status" value="1"/>
</dbReference>
<evidence type="ECO:0000256" key="1">
    <source>
        <dbReference type="ARBA" id="ARBA00004948"/>
    </source>
</evidence>
<gene>
    <name evidence="3" type="ORF">DR950_41385</name>
</gene>
<comment type="pathway">
    <text evidence="1">Cofactor biosynthesis; thiamine diphosphate biosynthesis.</text>
</comment>
<evidence type="ECO:0000313" key="4">
    <source>
        <dbReference type="Proteomes" id="UP000263377"/>
    </source>
</evidence>
<comment type="caution">
    <text evidence="3">The sequence shown here is derived from an EMBL/GenBank/DDBJ whole genome shotgun (WGS) entry which is preliminary data.</text>
</comment>
<evidence type="ECO:0000259" key="2">
    <source>
        <dbReference type="Pfam" id="PF03070"/>
    </source>
</evidence>
<dbReference type="EMBL" id="QVIG01000003">
    <property type="protein sequence ID" value="RGD55872.1"/>
    <property type="molecule type" value="Genomic_DNA"/>
</dbReference>
<organism evidence="3 4">
    <name type="scientific">Kitasatospora xanthocidica</name>
    <dbReference type="NCBI Taxonomy" id="83382"/>
    <lineage>
        <taxon>Bacteria</taxon>
        <taxon>Bacillati</taxon>
        <taxon>Actinomycetota</taxon>
        <taxon>Actinomycetes</taxon>
        <taxon>Kitasatosporales</taxon>
        <taxon>Streptomycetaceae</taxon>
        <taxon>Kitasatospora</taxon>
    </lineage>
</organism>
<feature type="domain" description="Thiaminase-2/PQQC" evidence="2">
    <location>
        <begin position="14"/>
        <end position="178"/>
    </location>
</feature>
<dbReference type="SUPFAM" id="SSF48613">
    <property type="entry name" value="Heme oxygenase-like"/>
    <property type="match status" value="1"/>
</dbReference>
<dbReference type="AlphaFoldDB" id="A0A372ZK54"/>
<keyword evidence="4" id="KW-1185">Reference proteome</keyword>